<feature type="non-terminal residue" evidence="11">
    <location>
        <position position="1"/>
    </location>
</feature>
<evidence type="ECO:0000256" key="3">
    <source>
        <dbReference type="ARBA" id="ARBA00016301"/>
    </source>
</evidence>
<dbReference type="EC" id="2.7.8.7" evidence="2"/>
<evidence type="ECO:0000259" key="9">
    <source>
        <dbReference type="Pfam" id="PF01648"/>
    </source>
</evidence>
<dbReference type="GO" id="GO:0005829">
    <property type="term" value="C:cytosol"/>
    <property type="evidence" value="ECO:0007669"/>
    <property type="project" value="TreeGrafter"/>
</dbReference>
<dbReference type="GO" id="GO:0000287">
    <property type="term" value="F:magnesium ion binding"/>
    <property type="evidence" value="ECO:0007669"/>
    <property type="project" value="InterPro"/>
</dbReference>
<organism evidence="11">
    <name type="scientific">Ixodes ricinus</name>
    <name type="common">Common tick</name>
    <name type="synonym">Acarus ricinus</name>
    <dbReference type="NCBI Taxonomy" id="34613"/>
    <lineage>
        <taxon>Eukaryota</taxon>
        <taxon>Metazoa</taxon>
        <taxon>Ecdysozoa</taxon>
        <taxon>Arthropoda</taxon>
        <taxon>Chelicerata</taxon>
        <taxon>Arachnida</taxon>
        <taxon>Acari</taxon>
        <taxon>Parasitiformes</taxon>
        <taxon>Ixodida</taxon>
        <taxon>Ixodoidea</taxon>
        <taxon>Ixodidae</taxon>
        <taxon>Ixodinae</taxon>
        <taxon>Ixodes</taxon>
    </lineage>
</organism>
<feature type="domain" description="4'-phosphopantetheinyl transferase" evidence="9">
    <location>
        <begin position="117"/>
        <end position="223"/>
    </location>
</feature>
<dbReference type="InterPro" id="IPR037143">
    <property type="entry name" value="4-PPantetheinyl_Trfase_dom_sf"/>
</dbReference>
<evidence type="ECO:0000256" key="7">
    <source>
        <dbReference type="ARBA" id="ARBA00048641"/>
    </source>
</evidence>
<dbReference type="GO" id="GO:0019878">
    <property type="term" value="P:lysine biosynthetic process via aminoadipic acid"/>
    <property type="evidence" value="ECO:0007669"/>
    <property type="project" value="TreeGrafter"/>
</dbReference>
<evidence type="ECO:0000259" key="10">
    <source>
        <dbReference type="Pfam" id="PF22624"/>
    </source>
</evidence>
<evidence type="ECO:0000256" key="8">
    <source>
        <dbReference type="ARBA" id="ARBA00048794"/>
    </source>
</evidence>
<reference evidence="11" key="1">
    <citation type="submission" date="2016-02" db="EMBL/GenBank/DDBJ databases">
        <title>RNAseq analyses of the midgut from blood- or serum-fed Ixodes ricinus ticks.</title>
        <authorList>
            <person name="Perner J."/>
            <person name="Provaznik J."/>
            <person name="Schrenkova J."/>
            <person name="Urbanova V."/>
            <person name="Ribeiro J.M."/>
            <person name="Kopacek P."/>
        </authorList>
    </citation>
    <scope>NUCLEOTIDE SEQUENCE</scope>
    <source>
        <tissue evidence="11">Gut</tissue>
    </source>
</reference>
<comment type="similarity">
    <text evidence="1">Belongs to the P-Pant transferase superfamily. AcpS family.</text>
</comment>
<protein>
    <recommendedName>
        <fullName evidence="3">L-aminoadipate-semialdehyde dehydrogenase-phosphopantetheinyl transferase</fullName>
        <ecNumber evidence="2">2.7.8.7</ecNumber>
    </recommendedName>
    <alternativeName>
        <fullName evidence="5">4'-phosphopantetheinyl transferase</fullName>
    </alternativeName>
    <alternativeName>
        <fullName evidence="6">Alpha-aminoadipic semialdehyde dehydrogenase-phosphopantetheinyl transferase</fullName>
    </alternativeName>
</protein>
<dbReference type="GO" id="GO:0008897">
    <property type="term" value="F:holo-[acyl-carrier-protein] synthase activity"/>
    <property type="evidence" value="ECO:0007669"/>
    <property type="project" value="UniProtKB-EC"/>
</dbReference>
<comment type="catalytic activity">
    <reaction evidence="8">
        <text>apo-[ACP] + acetyl-CoA = acetyl-[ACP] + adenosine 3',5'-bisphosphate + H(+)</text>
        <dbReference type="Rhea" id="RHEA:46564"/>
        <dbReference type="Rhea" id="RHEA-COMP:9621"/>
        <dbReference type="Rhea" id="RHEA-COMP:9690"/>
        <dbReference type="ChEBI" id="CHEBI:15378"/>
        <dbReference type="ChEBI" id="CHEBI:29999"/>
        <dbReference type="ChEBI" id="CHEBI:57288"/>
        <dbReference type="ChEBI" id="CHEBI:58343"/>
        <dbReference type="ChEBI" id="CHEBI:78446"/>
    </reaction>
    <physiologicalReaction direction="left-to-right" evidence="8">
        <dbReference type="Rhea" id="RHEA:46565"/>
    </physiologicalReaction>
</comment>
<keyword evidence="4 11" id="KW-0808">Transferase</keyword>
<dbReference type="EMBL" id="GEFM01004221">
    <property type="protein sequence ID" value="JAP71575.1"/>
    <property type="molecule type" value="mRNA"/>
</dbReference>
<evidence type="ECO:0000256" key="6">
    <source>
        <dbReference type="ARBA" id="ARBA00033443"/>
    </source>
</evidence>
<dbReference type="FunFam" id="3.90.470.20:FF:000003">
    <property type="entry name" value="L-aminoadipate-semialdehyde dehydrogenase-phosphopantetheinyl transferase"/>
    <property type="match status" value="1"/>
</dbReference>
<evidence type="ECO:0000256" key="2">
    <source>
        <dbReference type="ARBA" id="ARBA00013172"/>
    </source>
</evidence>
<evidence type="ECO:0000256" key="1">
    <source>
        <dbReference type="ARBA" id="ARBA00006195"/>
    </source>
</evidence>
<dbReference type="AlphaFoldDB" id="A0A131XZE0"/>
<dbReference type="Pfam" id="PF22624">
    <property type="entry name" value="AASDHPPT_N"/>
    <property type="match status" value="1"/>
</dbReference>
<dbReference type="Pfam" id="PF01648">
    <property type="entry name" value="ACPS"/>
    <property type="match status" value="1"/>
</dbReference>
<evidence type="ECO:0000256" key="4">
    <source>
        <dbReference type="ARBA" id="ARBA00022679"/>
    </source>
</evidence>
<dbReference type="InterPro" id="IPR055066">
    <property type="entry name" value="AASDHPPT_N"/>
</dbReference>
<dbReference type="InterPro" id="IPR050559">
    <property type="entry name" value="P-Pant_transferase_sf"/>
</dbReference>
<dbReference type="InterPro" id="IPR008278">
    <property type="entry name" value="4-PPantetheinyl_Trfase_dom"/>
</dbReference>
<comment type="catalytic activity">
    <reaction evidence="7">
        <text>apo-[ACP] + CoA = holo-[ACP] + adenosine 3',5'-bisphosphate + H(+)</text>
        <dbReference type="Rhea" id="RHEA:12068"/>
        <dbReference type="Rhea" id="RHEA-COMP:9685"/>
        <dbReference type="Rhea" id="RHEA-COMP:9690"/>
        <dbReference type="ChEBI" id="CHEBI:15378"/>
        <dbReference type="ChEBI" id="CHEBI:29999"/>
        <dbReference type="ChEBI" id="CHEBI:57287"/>
        <dbReference type="ChEBI" id="CHEBI:58343"/>
        <dbReference type="ChEBI" id="CHEBI:64479"/>
        <dbReference type="EC" id="2.7.8.7"/>
    </reaction>
    <physiologicalReaction direction="left-to-right" evidence="7">
        <dbReference type="Rhea" id="RHEA:12069"/>
    </physiologicalReaction>
</comment>
<evidence type="ECO:0000313" key="11">
    <source>
        <dbReference type="EMBL" id="JAP71575.1"/>
    </source>
</evidence>
<accession>A0A131XZE0</accession>
<feature type="domain" description="4'-phosphopantetheinyl transferase N-terminal" evidence="10">
    <location>
        <begin position="16"/>
        <end position="112"/>
    </location>
</feature>
<dbReference type="PANTHER" id="PTHR12215">
    <property type="entry name" value="PHOSPHOPANTETHEINE TRANSFERASE"/>
    <property type="match status" value="1"/>
</dbReference>
<dbReference type="SUPFAM" id="SSF56214">
    <property type="entry name" value="4'-phosphopantetheinyl transferase"/>
    <property type="match status" value="2"/>
</dbReference>
<proteinExistence type="evidence at transcript level"/>
<dbReference type="Gene3D" id="3.90.470.20">
    <property type="entry name" value="4'-phosphopantetheinyl transferase domain"/>
    <property type="match status" value="2"/>
</dbReference>
<sequence length="289" mass="33226">ETMNGKSVRWAFNFMAWKPTREEWLFATRCVQSEEKSRIDKFVYSKDAKSSMIGRLLLRKCISECLGIPYEALRLGRTENNRPVVEHPDVQEHMPFDFNVSHQGDFSVLAADRYSKVGVDVMKIEYSGGKTVGEFFSLMRRQFTPGEWRFIEGPGTERDLLRRFYRLWSLKESFVKAEGVGLGIDLRRLNFVCKTPEVSVGSLTKDTKLYFDGQLLADWMFQETLLDEKHCACTALRIEDSPPAEDVLFETLTFQELVQGARPIHSFDACDWTLFAAKAESPLGCYEAH</sequence>
<name>A0A131XZE0_IXORI</name>
<dbReference type="PANTHER" id="PTHR12215:SF10">
    <property type="entry name" value="L-AMINOADIPATE-SEMIALDEHYDE DEHYDROGENASE-PHOSPHOPANTETHEINYL TRANSFERASE"/>
    <property type="match status" value="1"/>
</dbReference>
<evidence type="ECO:0000256" key="5">
    <source>
        <dbReference type="ARBA" id="ARBA00030484"/>
    </source>
</evidence>